<dbReference type="InterPro" id="IPR050575">
    <property type="entry name" value="BMC_shell"/>
</dbReference>
<comment type="caution">
    <text evidence="6">The sequence shown here is derived from an EMBL/GenBank/DDBJ whole genome shotgun (WGS) entry which is preliminary data.</text>
</comment>
<dbReference type="PANTHER" id="PTHR33941:SF11">
    <property type="entry name" value="BACTERIAL MICROCOMPARTMENT SHELL PROTEIN PDUJ"/>
    <property type="match status" value="1"/>
</dbReference>
<dbReference type="AlphaFoldDB" id="A0A5M6IFJ4"/>
<dbReference type="Gene3D" id="3.30.70.1710">
    <property type="match status" value="1"/>
</dbReference>
<gene>
    <name evidence="6" type="ORF">F1188_03910</name>
</gene>
<dbReference type="Pfam" id="PF00936">
    <property type="entry name" value="BMC"/>
    <property type="match status" value="1"/>
</dbReference>
<dbReference type="CDD" id="cd07045">
    <property type="entry name" value="BMC_CcmK_like"/>
    <property type="match status" value="1"/>
</dbReference>
<keyword evidence="2" id="KW-1283">Bacterial microcompartment</keyword>
<dbReference type="InterPro" id="IPR044872">
    <property type="entry name" value="CcmK/CsoS1_BMC"/>
</dbReference>
<evidence type="ECO:0000256" key="4">
    <source>
        <dbReference type="SAM" id="MobiDB-lite"/>
    </source>
</evidence>
<evidence type="ECO:0000313" key="7">
    <source>
        <dbReference type="Proteomes" id="UP000324065"/>
    </source>
</evidence>
<dbReference type="PANTHER" id="PTHR33941">
    <property type="entry name" value="PROPANEDIOL UTILIZATION PROTEIN PDUA"/>
    <property type="match status" value="1"/>
</dbReference>
<dbReference type="Proteomes" id="UP000324065">
    <property type="component" value="Unassembled WGS sequence"/>
</dbReference>
<comment type="subcellular location">
    <subcellularLocation>
        <location evidence="1">Bacterial microcompartment</location>
    </subcellularLocation>
</comment>
<feature type="compositionally biased region" description="Basic residues" evidence="4">
    <location>
        <begin position="216"/>
        <end position="229"/>
    </location>
</feature>
<feature type="compositionally biased region" description="Low complexity" evidence="4">
    <location>
        <begin position="155"/>
        <end position="169"/>
    </location>
</feature>
<dbReference type="EMBL" id="VWPJ01000002">
    <property type="protein sequence ID" value="KAA5607060.1"/>
    <property type="molecule type" value="Genomic_DNA"/>
</dbReference>
<sequence length="229" mass="22633">MAHPSLGLIETIGLAAAIEAADAAVKSANVTLVGYELTKGDGMTIVKVQGDVGAVKAAIAAAQAAAARINTVVSTRVIARPSDGIQGLVVTPETVGAQQPAPPAQAPAFRDDAPAPAAPPAQVAADPAPEPASDPAPESAAEVTPVDTPAPEPTEPSAASTDTAASDADGPSEPASPKDEPTKQAGASKAPDPTPSRPAKAGPVSNRPNRADGRNHGGHHTKSKPRPKA</sequence>
<evidence type="ECO:0000256" key="1">
    <source>
        <dbReference type="ARBA" id="ARBA00024322"/>
    </source>
</evidence>
<dbReference type="GO" id="GO:0031469">
    <property type="term" value="C:bacterial microcompartment"/>
    <property type="evidence" value="ECO:0007669"/>
    <property type="project" value="UniProtKB-SubCell"/>
</dbReference>
<evidence type="ECO:0000313" key="6">
    <source>
        <dbReference type="EMBL" id="KAA5607060.1"/>
    </source>
</evidence>
<proteinExistence type="inferred from homology"/>
<dbReference type="SMART" id="SM00877">
    <property type="entry name" value="BMC"/>
    <property type="match status" value="1"/>
</dbReference>
<organism evidence="6 7">
    <name type="scientific">Roseospira marina</name>
    <dbReference type="NCBI Taxonomy" id="140057"/>
    <lineage>
        <taxon>Bacteria</taxon>
        <taxon>Pseudomonadati</taxon>
        <taxon>Pseudomonadota</taxon>
        <taxon>Alphaproteobacteria</taxon>
        <taxon>Rhodospirillales</taxon>
        <taxon>Rhodospirillaceae</taxon>
        <taxon>Roseospira</taxon>
    </lineage>
</organism>
<evidence type="ECO:0000256" key="3">
    <source>
        <dbReference type="PROSITE-ProRule" id="PRU01278"/>
    </source>
</evidence>
<reference evidence="6 7" key="1">
    <citation type="submission" date="2019-09" db="EMBL/GenBank/DDBJ databases">
        <title>Genome sequence of Roseospira marina, one of the more divergent members of the non-sulfur purple photosynthetic bacterial family, the Rhodospirillaceae.</title>
        <authorList>
            <person name="Meyer T."/>
            <person name="Kyndt J."/>
        </authorList>
    </citation>
    <scope>NUCLEOTIDE SEQUENCE [LARGE SCALE GENOMIC DNA]</scope>
    <source>
        <strain evidence="6 7">DSM 15113</strain>
    </source>
</reference>
<dbReference type="SUPFAM" id="SSF143414">
    <property type="entry name" value="CcmK-like"/>
    <property type="match status" value="1"/>
</dbReference>
<evidence type="ECO:0000256" key="2">
    <source>
        <dbReference type="ARBA" id="ARBA00024446"/>
    </source>
</evidence>
<dbReference type="InterPro" id="IPR000249">
    <property type="entry name" value="BMC_dom"/>
</dbReference>
<dbReference type="RefSeq" id="WP_150061070.1">
    <property type="nucleotide sequence ID" value="NZ_VWPJ01000002.1"/>
</dbReference>
<feature type="region of interest" description="Disordered" evidence="4">
    <location>
        <begin position="95"/>
        <end position="229"/>
    </location>
</feature>
<dbReference type="PROSITE" id="PS51930">
    <property type="entry name" value="BMC_2"/>
    <property type="match status" value="1"/>
</dbReference>
<name>A0A5M6IFJ4_9PROT</name>
<keyword evidence="7" id="KW-1185">Reference proteome</keyword>
<dbReference type="OrthoDB" id="9812608at2"/>
<evidence type="ECO:0000259" key="5">
    <source>
        <dbReference type="PROSITE" id="PS51930"/>
    </source>
</evidence>
<comment type="similarity">
    <text evidence="3">Belongs to the bacterial microcompartments protein family.</text>
</comment>
<accession>A0A5M6IFJ4</accession>
<feature type="domain" description="BMC" evidence="5">
    <location>
        <begin position="5"/>
        <end position="90"/>
    </location>
</feature>
<protein>
    <submittedName>
        <fullName evidence="6">BMC domain-containing protein</fullName>
    </submittedName>
</protein>
<dbReference type="InterPro" id="IPR037233">
    <property type="entry name" value="CcmK-like_sf"/>
</dbReference>